<reference evidence="1 2" key="1">
    <citation type="submission" date="2014-12" db="EMBL/GenBank/DDBJ databases">
        <title>Genome assembly of Enhygromyxa salina DSM 15201.</title>
        <authorList>
            <person name="Sharma G."/>
            <person name="Subramanian S."/>
        </authorList>
    </citation>
    <scope>NUCLEOTIDE SEQUENCE [LARGE SCALE GENOMIC DNA]</scope>
    <source>
        <strain evidence="1 2">DSM 15201</strain>
    </source>
</reference>
<dbReference type="Proteomes" id="UP000031599">
    <property type="component" value="Unassembled WGS sequence"/>
</dbReference>
<dbReference type="EMBL" id="JMCC02000166">
    <property type="protein sequence ID" value="KIG11899.1"/>
    <property type="molecule type" value="Genomic_DNA"/>
</dbReference>
<protein>
    <submittedName>
        <fullName evidence="1">Uncharacterized protein</fullName>
    </submittedName>
</protein>
<evidence type="ECO:0000313" key="2">
    <source>
        <dbReference type="Proteomes" id="UP000031599"/>
    </source>
</evidence>
<name>A0A0C1Z2Y4_9BACT</name>
<accession>A0A0C1Z2Y4</accession>
<comment type="caution">
    <text evidence="1">The sequence shown here is derived from an EMBL/GenBank/DDBJ whole genome shotgun (WGS) entry which is preliminary data.</text>
</comment>
<proteinExistence type="predicted"/>
<gene>
    <name evidence="1" type="ORF">DB30_02303</name>
</gene>
<organism evidence="1 2">
    <name type="scientific">Enhygromyxa salina</name>
    <dbReference type="NCBI Taxonomy" id="215803"/>
    <lineage>
        <taxon>Bacteria</taxon>
        <taxon>Pseudomonadati</taxon>
        <taxon>Myxococcota</taxon>
        <taxon>Polyangia</taxon>
        <taxon>Nannocystales</taxon>
        <taxon>Nannocystaceae</taxon>
        <taxon>Enhygromyxa</taxon>
    </lineage>
</organism>
<dbReference type="AlphaFoldDB" id="A0A0C1Z2Y4"/>
<sequence length="288" mass="31307">MVGPGLGLGKRGDGPKLAGEDRRALLMSARVRRACRGSAEVLDRPRNPLPVDLPTLAGQGVGPDLGVATMSVDLTIALCLRDDERRLPVMAKAALEVAEALIREHAAHEWREPDTREEAWIAGSAADRVDPNLNYELLALDESSRDNTLSVLSILHSRHSQLRSFQTLTPGTAVMRGARLARGRVWLIVDAPFDPTHGLWATRQVFCGDQAAVVPGEVLALRRGVGQAALGWLDGGLVSAQREVERLLASHGERPAWSPPRDQALRSRARLFMRGRLAQLGFGQLDRG</sequence>
<evidence type="ECO:0000313" key="1">
    <source>
        <dbReference type="EMBL" id="KIG11899.1"/>
    </source>
</evidence>